<dbReference type="GeneID" id="37877089"/>
<name>A0A343TH21_9EURY</name>
<reference evidence="3" key="1">
    <citation type="submission" date="2017-11" db="EMBL/GenBank/DDBJ databases">
        <title>Phenotypic and genomic properties of facultatively anaerobic sulfur-reducing natronoarchaea from hypersaline soda lakes.</title>
        <authorList>
            <person name="Sorokin D.Y."/>
            <person name="Kublanov I.V."/>
            <person name="Roman P."/>
            <person name="Sinninghe Damste J.S."/>
            <person name="Golyshin P.N."/>
            <person name="Rojo D."/>
            <person name="Ciordia S."/>
            <person name="Mena M.D.C."/>
            <person name="Ferrer M."/>
            <person name="Messina E."/>
            <person name="Smedile F."/>
            <person name="La Spada G."/>
            <person name="La Cono V."/>
            <person name="Yakimov M.M."/>
        </authorList>
    </citation>
    <scope>NUCLEOTIDE SEQUENCE [LARGE SCALE GENOMIC DNA]</scope>
    <source>
        <strain evidence="3">AArc-Sl</strain>
    </source>
</reference>
<accession>A0A343TH21</accession>
<dbReference type="AlphaFoldDB" id="A0A343TH21"/>
<keyword evidence="1" id="KW-1133">Transmembrane helix</keyword>
<gene>
    <name evidence="2" type="ORF">AArcSl_0746</name>
</gene>
<evidence type="ECO:0000256" key="1">
    <source>
        <dbReference type="SAM" id="Phobius"/>
    </source>
</evidence>
<evidence type="ECO:0000313" key="3">
    <source>
        <dbReference type="Proteomes" id="UP000263012"/>
    </source>
</evidence>
<feature type="transmembrane region" description="Helical" evidence="1">
    <location>
        <begin position="49"/>
        <end position="65"/>
    </location>
</feature>
<protein>
    <submittedName>
        <fullName evidence="2">Uncharacterized protein</fullName>
    </submittedName>
</protein>
<dbReference type="OrthoDB" id="384623at2157"/>
<dbReference type="EMBL" id="CP025066">
    <property type="protein sequence ID" value="AUX08393.1"/>
    <property type="molecule type" value="Genomic_DNA"/>
</dbReference>
<dbReference type="Proteomes" id="UP000263012">
    <property type="component" value="Chromosome"/>
</dbReference>
<feature type="transmembrane region" description="Helical" evidence="1">
    <location>
        <begin position="116"/>
        <end position="140"/>
    </location>
</feature>
<feature type="transmembrane region" description="Helical" evidence="1">
    <location>
        <begin position="25"/>
        <end position="43"/>
    </location>
</feature>
<proteinExistence type="predicted"/>
<sequence>MRDALPTEFVRSHTSNSRLRDHVRLPVIVGGLLQAVLLGWYVVTFGTEPEIFAAGTVGPAVAALLTEPDAGWVDAPLAGVFGGCLYLLGVLVYGVYVASGFEYVLATWMFGEYITLAISQAVMLLPGFVFFGVVVGGVIGRMKLFWRRRS</sequence>
<keyword evidence="1" id="KW-0472">Membrane</keyword>
<feature type="transmembrane region" description="Helical" evidence="1">
    <location>
        <begin position="77"/>
        <end position="96"/>
    </location>
</feature>
<evidence type="ECO:0000313" key="2">
    <source>
        <dbReference type="EMBL" id="AUX08393.1"/>
    </source>
</evidence>
<dbReference type="KEGG" id="hdf:AArcSl_0746"/>
<keyword evidence="1" id="KW-0812">Transmembrane</keyword>
<keyword evidence="3" id="KW-1185">Reference proteome</keyword>
<dbReference type="RefSeq" id="WP_119815228.1">
    <property type="nucleotide sequence ID" value="NZ_CP025066.1"/>
</dbReference>
<organism evidence="2 3">
    <name type="scientific">Halalkaliarchaeum desulfuricum</name>
    <dbReference type="NCBI Taxonomy" id="2055893"/>
    <lineage>
        <taxon>Archaea</taxon>
        <taxon>Methanobacteriati</taxon>
        <taxon>Methanobacteriota</taxon>
        <taxon>Stenosarchaea group</taxon>
        <taxon>Halobacteria</taxon>
        <taxon>Halobacteriales</taxon>
        <taxon>Haloferacaceae</taxon>
        <taxon>Halalkaliarchaeum</taxon>
    </lineage>
</organism>